<organism evidence="3 5">
    <name type="scientific">Puccinia graminis f. sp. tritici</name>
    <dbReference type="NCBI Taxonomy" id="56615"/>
    <lineage>
        <taxon>Eukaryota</taxon>
        <taxon>Fungi</taxon>
        <taxon>Dikarya</taxon>
        <taxon>Basidiomycota</taxon>
        <taxon>Pucciniomycotina</taxon>
        <taxon>Pucciniomycetes</taxon>
        <taxon>Pucciniales</taxon>
        <taxon>Pucciniaceae</taxon>
        <taxon>Puccinia</taxon>
    </lineage>
</organism>
<protein>
    <submittedName>
        <fullName evidence="3">Uncharacterized protein</fullName>
    </submittedName>
</protein>
<dbReference type="Proteomes" id="UP000325313">
    <property type="component" value="Unassembled WGS sequence"/>
</dbReference>
<evidence type="ECO:0000313" key="2">
    <source>
        <dbReference type="EMBL" id="KAA1098033.1"/>
    </source>
</evidence>
<comment type="caution">
    <text evidence="3">The sequence shown here is derived from an EMBL/GenBank/DDBJ whole genome shotgun (WGS) entry which is preliminary data.</text>
</comment>
<reference evidence="4 5" key="1">
    <citation type="submission" date="2019-05" db="EMBL/GenBank/DDBJ databases">
        <title>Emergence of the Ug99 lineage of the wheat stem rust pathogen through somatic hybridization.</title>
        <authorList>
            <person name="Li F."/>
            <person name="Upadhyaya N.M."/>
            <person name="Sperschneider J."/>
            <person name="Matny O."/>
            <person name="Nguyen-Phuc H."/>
            <person name="Mago R."/>
            <person name="Raley C."/>
            <person name="Miller M.E."/>
            <person name="Silverstein K.A.T."/>
            <person name="Henningsen E."/>
            <person name="Hirsch C.D."/>
            <person name="Visser B."/>
            <person name="Pretorius Z.A."/>
            <person name="Steffenson B.J."/>
            <person name="Schwessinger B."/>
            <person name="Dodds P.N."/>
            <person name="Figueroa M."/>
        </authorList>
    </citation>
    <scope>NUCLEOTIDE SEQUENCE [LARGE SCALE GENOMIC DNA]</scope>
    <source>
        <strain evidence="2">21-0</strain>
        <strain evidence="3 5">Ug99</strain>
    </source>
</reference>
<evidence type="ECO:0000313" key="5">
    <source>
        <dbReference type="Proteomes" id="UP000325313"/>
    </source>
</evidence>
<feature type="transmembrane region" description="Helical" evidence="1">
    <location>
        <begin position="12"/>
        <end position="33"/>
    </location>
</feature>
<proteinExistence type="predicted"/>
<name>A0A5B0QUN6_PUCGR</name>
<keyword evidence="1" id="KW-1133">Transmembrane helix</keyword>
<gene>
    <name evidence="2" type="ORF">PGT21_026981</name>
    <name evidence="3" type="ORF">PGTUg99_033769</name>
</gene>
<evidence type="ECO:0000256" key="1">
    <source>
        <dbReference type="SAM" id="Phobius"/>
    </source>
</evidence>
<accession>A0A5B0QUN6</accession>
<keyword evidence="1" id="KW-0472">Membrane</keyword>
<dbReference type="Proteomes" id="UP000324748">
    <property type="component" value="Unassembled WGS sequence"/>
</dbReference>
<sequence>MYAKKSTSFQLFRVSTLAIIHSAIGAIFTSPVFDDITTLKRISSKWKLISTQSEETTGFGKQFLDENGELCFLYNTHVQLTARVVDIYPRQDVLPTREALEKQIDRPNQPHQNPPVFSLPALQVFNPIRGSVVQLAIIDMKNGMKIEDQKIRGTLPAKYYELPEGYDPRRILFSVDAITDHCLGGLMKSQPAKPEFPSHPSLLTSDTIGLDENAPDSIMQHFNIFKLIWNCGWSWIEKIMDFVNSPASTAV</sequence>
<dbReference type="EMBL" id="VSWC01000066">
    <property type="protein sequence ID" value="KAA1098033.1"/>
    <property type="molecule type" value="Genomic_DNA"/>
</dbReference>
<evidence type="ECO:0000313" key="4">
    <source>
        <dbReference type="Proteomes" id="UP000324748"/>
    </source>
</evidence>
<keyword evidence="1" id="KW-0812">Transmembrane</keyword>
<dbReference type="OrthoDB" id="2495286at2759"/>
<keyword evidence="4" id="KW-1185">Reference proteome</keyword>
<dbReference type="AlphaFoldDB" id="A0A5B0QUN6"/>
<evidence type="ECO:0000313" key="3">
    <source>
        <dbReference type="EMBL" id="KAA1117001.1"/>
    </source>
</evidence>
<dbReference type="EMBL" id="VDEP01000270">
    <property type="protein sequence ID" value="KAA1117001.1"/>
    <property type="molecule type" value="Genomic_DNA"/>
</dbReference>